<keyword evidence="2" id="KW-1185">Reference proteome</keyword>
<dbReference type="EMBL" id="KN822967">
    <property type="protein sequence ID" value="KIO30896.1"/>
    <property type="molecule type" value="Genomic_DNA"/>
</dbReference>
<reference evidence="1 2" key="1">
    <citation type="submission" date="2014-04" db="EMBL/GenBank/DDBJ databases">
        <authorList>
            <consortium name="DOE Joint Genome Institute"/>
            <person name="Kuo A."/>
            <person name="Girlanda M."/>
            <person name="Perotto S."/>
            <person name="Kohler A."/>
            <person name="Nagy L.G."/>
            <person name="Floudas D."/>
            <person name="Copeland A."/>
            <person name="Barry K.W."/>
            <person name="Cichocki N."/>
            <person name="Veneault-Fourrey C."/>
            <person name="LaButti K."/>
            <person name="Lindquist E.A."/>
            <person name="Lipzen A."/>
            <person name="Lundell T."/>
            <person name="Morin E."/>
            <person name="Murat C."/>
            <person name="Sun H."/>
            <person name="Tunlid A."/>
            <person name="Henrissat B."/>
            <person name="Grigoriev I.V."/>
            <person name="Hibbett D.S."/>
            <person name="Martin F."/>
            <person name="Nordberg H.P."/>
            <person name="Cantor M.N."/>
            <person name="Hua S.X."/>
        </authorList>
    </citation>
    <scope>NUCLEOTIDE SEQUENCE [LARGE SCALE GENOMIC DNA]</scope>
    <source>
        <strain evidence="1 2">MUT 4182</strain>
    </source>
</reference>
<proteinExistence type="predicted"/>
<dbReference type="Proteomes" id="UP000054248">
    <property type="component" value="Unassembled WGS sequence"/>
</dbReference>
<evidence type="ECO:0000313" key="1">
    <source>
        <dbReference type="EMBL" id="KIO30896.1"/>
    </source>
</evidence>
<protein>
    <submittedName>
        <fullName evidence="1">Uncharacterized protein</fullName>
    </submittedName>
</protein>
<gene>
    <name evidence="1" type="ORF">M407DRAFT_143785</name>
</gene>
<organism evidence="1 2">
    <name type="scientific">Tulasnella calospora MUT 4182</name>
    <dbReference type="NCBI Taxonomy" id="1051891"/>
    <lineage>
        <taxon>Eukaryota</taxon>
        <taxon>Fungi</taxon>
        <taxon>Dikarya</taxon>
        <taxon>Basidiomycota</taxon>
        <taxon>Agaricomycotina</taxon>
        <taxon>Agaricomycetes</taxon>
        <taxon>Cantharellales</taxon>
        <taxon>Tulasnellaceae</taxon>
        <taxon>Tulasnella</taxon>
    </lineage>
</organism>
<dbReference type="AlphaFoldDB" id="A0A0C3QQR8"/>
<evidence type="ECO:0000313" key="2">
    <source>
        <dbReference type="Proteomes" id="UP000054248"/>
    </source>
</evidence>
<name>A0A0C3QQR8_9AGAM</name>
<dbReference type="HOGENOM" id="CLU_2361278_0_0_1"/>
<reference evidence="2" key="2">
    <citation type="submission" date="2015-01" db="EMBL/GenBank/DDBJ databases">
        <title>Evolutionary Origins and Diversification of the Mycorrhizal Mutualists.</title>
        <authorList>
            <consortium name="DOE Joint Genome Institute"/>
            <consortium name="Mycorrhizal Genomics Consortium"/>
            <person name="Kohler A."/>
            <person name="Kuo A."/>
            <person name="Nagy L.G."/>
            <person name="Floudas D."/>
            <person name="Copeland A."/>
            <person name="Barry K.W."/>
            <person name="Cichocki N."/>
            <person name="Veneault-Fourrey C."/>
            <person name="LaButti K."/>
            <person name="Lindquist E.A."/>
            <person name="Lipzen A."/>
            <person name="Lundell T."/>
            <person name="Morin E."/>
            <person name="Murat C."/>
            <person name="Riley R."/>
            <person name="Ohm R."/>
            <person name="Sun H."/>
            <person name="Tunlid A."/>
            <person name="Henrissat B."/>
            <person name="Grigoriev I.V."/>
            <person name="Hibbett D.S."/>
            <person name="Martin F."/>
        </authorList>
    </citation>
    <scope>NUCLEOTIDE SEQUENCE [LARGE SCALE GENOMIC DNA]</scope>
    <source>
        <strain evidence="2">MUT 4182</strain>
    </source>
</reference>
<sequence length="96" mass="10816">MIISLFSSQPQHLRLFLLVGRPSHLHTIACFHRTLHTVPFLGIFLPEINMTVGRTDFGSPQRRPSIELYAGSSPLGTHSPQLAKSRRVRRICSVAR</sequence>
<accession>A0A0C3QQR8</accession>